<name>A0A831U5S8_GEOME</name>
<sequence length="67" mass="7744">MDDRITDLEIHVTHLSRTVQELNDVIYRQQQAIDRLEGELKGLREQVLAAAPSPVRNPEDEEPPPHY</sequence>
<feature type="coiled-coil region" evidence="1">
    <location>
        <begin position="19"/>
        <end position="46"/>
    </location>
</feature>
<organism evidence="2">
    <name type="scientific">Geobacter metallireducens</name>
    <dbReference type="NCBI Taxonomy" id="28232"/>
    <lineage>
        <taxon>Bacteria</taxon>
        <taxon>Pseudomonadati</taxon>
        <taxon>Thermodesulfobacteriota</taxon>
        <taxon>Desulfuromonadia</taxon>
        <taxon>Geobacterales</taxon>
        <taxon>Geobacteraceae</taxon>
        <taxon>Geobacter</taxon>
    </lineage>
</organism>
<dbReference type="PANTHER" id="PTHR36508">
    <property type="entry name" value="PROTEIN SLYX"/>
    <property type="match status" value="1"/>
</dbReference>
<dbReference type="Pfam" id="PF04102">
    <property type="entry name" value="SlyX"/>
    <property type="match status" value="1"/>
</dbReference>
<proteinExistence type="predicted"/>
<comment type="caution">
    <text evidence="2">The sequence shown here is derived from an EMBL/GenBank/DDBJ whole genome shotgun (WGS) entry which is preliminary data.</text>
</comment>
<dbReference type="Gene3D" id="1.20.5.300">
    <property type="match status" value="1"/>
</dbReference>
<keyword evidence="1" id="KW-0175">Coiled coil</keyword>
<protein>
    <submittedName>
        <fullName evidence="2">SlyX family protein</fullName>
    </submittedName>
</protein>
<reference evidence="2" key="1">
    <citation type="journal article" date="2020" name="mSystems">
        <title>Genome- and Community-Level Interaction Insights into Carbon Utilization and Element Cycling Functions of Hydrothermarchaeota in Hydrothermal Sediment.</title>
        <authorList>
            <person name="Zhou Z."/>
            <person name="Liu Y."/>
            <person name="Xu W."/>
            <person name="Pan J."/>
            <person name="Luo Z.H."/>
            <person name="Li M."/>
        </authorList>
    </citation>
    <scope>NUCLEOTIDE SEQUENCE [LARGE SCALE GENOMIC DNA]</scope>
    <source>
        <strain evidence="2">SpSt-349</strain>
    </source>
</reference>
<gene>
    <name evidence="2" type="ORF">ENQ87_11290</name>
</gene>
<evidence type="ECO:0000256" key="1">
    <source>
        <dbReference type="SAM" id="Coils"/>
    </source>
</evidence>
<evidence type="ECO:0000313" key="2">
    <source>
        <dbReference type="EMBL" id="HEN42933.1"/>
    </source>
</evidence>
<dbReference type="AlphaFoldDB" id="A0A831U5S8"/>
<dbReference type="EMBL" id="DSOV01000047">
    <property type="protein sequence ID" value="HEN42933.1"/>
    <property type="molecule type" value="Genomic_DNA"/>
</dbReference>
<dbReference type="InterPro" id="IPR007236">
    <property type="entry name" value="SlyX"/>
</dbReference>
<accession>A0A831U5S8</accession>
<dbReference type="PANTHER" id="PTHR36508:SF1">
    <property type="entry name" value="PROTEIN SLYX"/>
    <property type="match status" value="1"/>
</dbReference>